<dbReference type="AlphaFoldDB" id="A0A7S3V7K2"/>
<evidence type="ECO:0008006" key="2">
    <source>
        <dbReference type="Google" id="ProtNLM"/>
    </source>
</evidence>
<gene>
    <name evidence="1" type="ORF">CDEB00056_LOCUS6913</name>
</gene>
<organism evidence="1">
    <name type="scientific">Chaetoceros debilis</name>
    <dbReference type="NCBI Taxonomy" id="122233"/>
    <lineage>
        <taxon>Eukaryota</taxon>
        <taxon>Sar</taxon>
        <taxon>Stramenopiles</taxon>
        <taxon>Ochrophyta</taxon>
        <taxon>Bacillariophyta</taxon>
        <taxon>Coscinodiscophyceae</taxon>
        <taxon>Chaetocerotophycidae</taxon>
        <taxon>Chaetocerotales</taxon>
        <taxon>Chaetocerotaceae</taxon>
        <taxon>Chaetoceros</taxon>
    </lineage>
</organism>
<proteinExistence type="predicted"/>
<dbReference type="InterPro" id="IPR012338">
    <property type="entry name" value="Beta-lactam/transpept-like"/>
</dbReference>
<dbReference type="Gene3D" id="3.40.710.10">
    <property type="entry name" value="DD-peptidase/beta-lactamase superfamily"/>
    <property type="match status" value="1"/>
</dbReference>
<accession>A0A7S3V7K2</accession>
<dbReference type="SUPFAM" id="SSF56601">
    <property type="entry name" value="beta-lactamase/transpeptidase-like"/>
    <property type="match status" value="1"/>
</dbReference>
<dbReference type="EMBL" id="HBIO01009027">
    <property type="protein sequence ID" value="CAE0462072.1"/>
    <property type="molecule type" value="Transcribed_RNA"/>
</dbReference>
<evidence type="ECO:0000313" key="1">
    <source>
        <dbReference type="EMBL" id="CAE0462072.1"/>
    </source>
</evidence>
<reference evidence="1" key="1">
    <citation type="submission" date="2021-01" db="EMBL/GenBank/DDBJ databases">
        <authorList>
            <person name="Corre E."/>
            <person name="Pelletier E."/>
            <person name="Niang G."/>
            <person name="Scheremetjew M."/>
            <person name="Finn R."/>
            <person name="Kale V."/>
            <person name="Holt S."/>
            <person name="Cochrane G."/>
            <person name="Meng A."/>
            <person name="Brown T."/>
            <person name="Cohen L."/>
        </authorList>
    </citation>
    <scope>NUCLEOTIDE SEQUENCE</scope>
    <source>
        <strain evidence="1">MM31A-1</strain>
    </source>
</reference>
<protein>
    <recommendedName>
        <fullName evidence="2">Beta-lactamase-related domain-containing protein</fullName>
    </recommendedName>
</protein>
<name>A0A7S3V7K2_9STRA</name>
<sequence>MLQKECKFQHAFSYQSSIEAGAIVKEDVLLKYDSFNSPPSFNHPSNYVGKIHIFERFNHSLLSHTSVVAFMYPVRSNIDWVSNHDNASLVCGTSKATLAACTIDIKLQIEASLHRYRDWKTVLLLDRPIGWIAYDGGIVPQDLGTSSIRGINEASLCSSFNSLEGAKKSITAGGGDRNRIMLNIDLGMTVDNVNVAMHNNEAFGPIKFEQNSVQSLSSMTFKEAQNYLRNPCIPSNLIHLWLDENNYHSFDTCRGCSQPVANAKQFLDDIALGWDTDIIFDLKAPHDSGQEIQVQQILSEIKNDSRSEADRQKLLERVKIRYFSTNNNMDILPAHVFEKIKSSRFPSELKVYINAPSKLTCLRLAQWAREKDTHLAGCFVIEGDIDVTRSWQELSDKSQITDTLASMKDIKLICDVPRKQLHPDVSLWKNGLVRCVEDGYDWIHYPFPVSSKADNSMPSSSVLTSIILDGTIFKTSFQALNLTRSKSQIVSAWQEYVSHWGITSPFDWKPHQQHWAFVGEQQQDIMVQAVPNNNKHIFRCVTKILTVMLFLRLEELGLLSIDDAINNLPYKVTWRHVFTNTAGIDGKDAGNKFDYSNSLWSHVSDFVMTMTGVPFVEAVEYYILNPIGLSGSYDVNTSFPPFVGRGFTGSHEDLLLIGSTLASGGVSPKTRLRVISTSSTDEMLKDWTRAQNVTASFKNDETVKSMKRFQYDGDKSFPFEVVDGYGMGIWLVKGWRTKGHQRSHVRGWLAMGSSEAVMYFDTDDLVVAMCAPEQILGLELTAPFAKVVRDLGSRLEDEEYLNPIVSHEVRNNKQLRGRTNALALY</sequence>